<sequence>MDLNKYIIHNDDRTLINYKLKTILLKRNIIEAIILSLLPTRLKIISYSELVKINSSKFKYIFIVKKFDYIQYDIFSDTENEKNKNDDINFNAYKQNIITNIQKLINQYIKCYYLKINISKNFEYEHNYYNINIRFQLSKNYNIESSTINIQKYIKYIHYSISLMDFTWGYSLKQEYPIIYNILCYKPGYTWKQYYESIKRLSWLDEYLTDPSKYIGVINSLLYYLAGIDEICLFDIVCKLHVNIENDNKYNKKYKSILDLRYELKREFINNIPNIDKVLFSIEWRIPIKKIHLLNSIHYLRIEYMICDINFTGDHIIGSIDNNNLDMFKYLLERINKNELNKNINRIIHVLNILKCKKNINDVYIIYDMLSIINKYDFGFKNGHKLGNLNYSEFDMNLNECYTMIDNLVCNDEFINCDDNLPPIIYLDSKFSK</sequence>
<organism evidence="1">
    <name type="scientific">Pithovirus LCPAC102</name>
    <dbReference type="NCBI Taxonomy" id="2506587"/>
    <lineage>
        <taxon>Viruses</taxon>
        <taxon>Pithoviruses</taxon>
    </lineage>
</organism>
<gene>
    <name evidence="1" type="ORF">LCPAC102_00870</name>
</gene>
<protein>
    <submittedName>
        <fullName evidence="1">Uncharacterized protein</fullName>
    </submittedName>
</protein>
<dbReference type="EMBL" id="MK500467">
    <property type="protein sequence ID" value="QBK90174.1"/>
    <property type="molecule type" value="Genomic_DNA"/>
</dbReference>
<proteinExistence type="predicted"/>
<name>A0A481Z3Y6_9VIRU</name>
<accession>A0A481Z3Y6</accession>
<reference evidence="1" key="1">
    <citation type="journal article" date="2019" name="MBio">
        <title>Virus Genomes from Deep Sea Sediments Expand the Ocean Megavirome and Support Independent Origins of Viral Gigantism.</title>
        <authorList>
            <person name="Backstrom D."/>
            <person name="Yutin N."/>
            <person name="Jorgensen S.L."/>
            <person name="Dharamshi J."/>
            <person name="Homa F."/>
            <person name="Zaremba-Niedwiedzka K."/>
            <person name="Spang A."/>
            <person name="Wolf Y.I."/>
            <person name="Koonin E.V."/>
            <person name="Ettema T.J."/>
        </authorList>
    </citation>
    <scope>NUCLEOTIDE SEQUENCE</scope>
</reference>
<evidence type="ECO:0000313" key="1">
    <source>
        <dbReference type="EMBL" id="QBK90174.1"/>
    </source>
</evidence>